<gene>
    <name evidence="2" type="ORF">PR001_g4036</name>
    <name evidence="1" type="ORF">PR002_g25997</name>
    <name evidence="3" type="ORF">PR003_g27141</name>
</gene>
<sequence length="162" mass="18530">MVFIAPKLSAQQAFVIISALLLAARGKQKRFLRTMHFLIASHYFRLRCPPARINTNNCFNPAIDDVTARTRFNFTVQELRLLTAKLNLPTPHIVTSERDAVPTIEALAMLCRRLKEPSTLFTVANEFGRSPGAYSRICMQTVEEMYVKHKDLIYFNREVVAN</sequence>
<protein>
    <submittedName>
        <fullName evidence="2">Uncharacterized protein</fullName>
    </submittedName>
</protein>
<reference evidence="4 6" key="1">
    <citation type="submission" date="2018-09" db="EMBL/GenBank/DDBJ databases">
        <title>Genomic investigation of the strawberry pathogen Phytophthora fragariae indicates pathogenicity is determined by transcriptional variation in three key races.</title>
        <authorList>
            <person name="Adams T.M."/>
            <person name="Armitage A.D."/>
            <person name="Sobczyk M.K."/>
            <person name="Bates H.J."/>
            <person name="Dunwell J.M."/>
            <person name="Nellist C.F."/>
            <person name="Harrison R.J."/>
        </authorList>
    </citation>
    <scope>NUCLEOTIDE SEQUENCE [LARGE SCALE GENOMIC DNA]</scope>
    <source>
        <strain evidence="2 4">SCRP249</strain>
        <strain evidence="1 6">SCRP324</strain>
        <strain evidence="3 5">SCRP333</strain>
    </source>
</reference>
<name>A0A6A3NXB9_9STRA</name>
<evidence type="ECO:0000313" key="6">
    <source>
        <dbReference type="Proteomes" id="UP000435112"/>
    </source>
</evidence>
<dbReference type="Proteomes" id="UP000435112">
    <property type="component" value="Unassembled WGS sequence"/>
</dbReference>
<keyword evidence="5" id="KW-1185">Reference proteome</keyword>
<dbReference type="EMBL" id="QXFT01003699">
    <property type="protein sequence ID" value="KAE9283387.1"/>
    <property type="molecule type" value="Genomic_DNA"/>
</dbReference>
<dbReference type="Proteomes" id="UP000434957">
    <property type="component" value="Unassembled WGS sequence"/>
</dbReference>
<evidence type="ECO:0000313" key="2">
    <source>
        <dbReference type="EMBL" id="KAE9047854.1"/>
    </source>
</evidence>
<accession>A0A6A3NXB9</accession>
<evidence type="ECO:0000313" key="5">
    <source>
        <dbReference type="Proteomes" id="UP000434957"/>
    </source>
</evidence>
<organism evidence="2 4">
    <name type="scientific">Phytophthora rubi</name>
    <dbReference type="NCBI Taxonomy" id="129364"/>
    <lineage>
        <taxon>Eukaryota</taxon>
        <taxon>Sar</taxon>
        <taxon>Stramenopiles</taxon>
        <taxon>Oomycota</taxon>
        <taxon>Peronosporomycetes</taxon>
        <taxon>Peronosporales</taxon>
        <taxon>Peronosporaceae</taxon>
        <taxon>Phytophthora</taxon>
    </lineage>
</organism>
<dbReference type="Proteomes" id="UP000429607">
    <property type="component" value="Unassembled WGS sequence"/>
</dbReference>
<dbReference type="EMBL" id="QXFU01003595">
    <property type="protein sequence ID" value="KAE8974145.1"/>
    <property type="molecule type" value="Genomic_DNA"/>
</dbReference>
<evidence type="ECO:0000313" key="1">
    <source>
        <dbReference type="EMBL" id="KAE8974145.1"/>
    </source>
</evidence>
<dbReference type="OrthoDB" id="122562at2759"/>
<evidence type="ECO:0000313" key="4">
    <source>
        <dbReference type="Proteomes" id="UP000429607"/>
    </source>
</evidence>
<evidence type="ECO:0000313" key="3">
    <source>
        <dbReference type="EMBL" id="KAE9283387.1"/>
    </source>
</evidence>
<proteinExistence type="predicted"/>
<comment type="caution">
    <text evidence="2">The sequence shown here is derived from an EMBL/GenBank/DDBJ whole genome shotgun (WGS) entry which is preliminary data.</text>
</comment>
<dbReference type="AlphaFoldDB" id="A0A6A3NXB9"/>
<dbReference type="EMBL" id="QXFV01000158">
    <property type="protein sequence ID" value="KAE9047854.1"/>
    <property type="molecule type" value="Genomic_DNA"/>
</dbReference>